<dbReference type="Proteomes" id="UP001235513">
    <property type="component" value="Unassembled WGS sequence"/>
</dbReference>
<reference evidence="1 2" key="1">
    <citation type="submission" date="2023-07" db="EMBL/GenBank/DDBJ databases">
        <title>Sorghum-associated microbial communities from plants grown in Nebraska, USA.</title>
        <authorList>
            <person name="Schachtman D."/>
        </authorList>
    </citation>
    <scope>NUCLEOTIDE SEQUENCE [LARGE SCALE GENOMIC DNA]</scope>
    <source>
        <strain evidence="1 2">CC351</strain>
    </source>
</reference>
<keyword evidence="2" id="KW-1185">Reference proteome</keyword>
<sequence length="30" mass="3680">MILYSWFESWTVRATVEIIKFLFGKNKIMK</sequence>
<evidence type="ECO:0000313" key="2">
    <source>
        <dbReference type="Proteomes" id="UP001235513"/>
    </source>
</evidence>
<name>A0ABT9SQV3_9FLAO</name>
<comment type="caution">
    <text evidence="1">The sequence shown here is derived from an EMBL/GenBank/DDBJ whole genome shotgun (WGS) entry which is preliminary data.</text>
</comment>
<protein>
    <submittedName>
        <fullName evidence="1">Uncharacterized protein</fullName>
    </submittedName>
</protein>
<dbReference type="EMBL" id="JAUSRL010000007">
    <property type="protein sequence ID" value="MDP9961819.1"/>
    <property type="molecule type" value="Genomic_DNA"/>
</dbReference>
<organism evidence="1 2">
    <name type="scientific">Chryseobacterium lathyri</name>
    <dbReference type="NCBI Taxonomy" id="395933"/>
    <lineage>
        <taxon>Bacteria</taxon>
        <taxon>Pseudomonadati</taxon>
        <taxon>Bacteroidota</taxon>
        <taxon>Flavobacteriia</taxon>
        <taxon>Flavobacteriales</taxon>
        <taxon>Weeksellaceae</taxon>
        <taxon>Chryseobacterium group</taxon>
        <taxon>Chryseobacterium</taxon>
    </lineage>
</organism>
<gene>
    <name evidence="1" type="ORF">J2T04_003731</name>
</gene>
<accession>A0ABT9SQV3</accession>
<proteinExistence type="predicted"/>
<evidence type="ECO:0000313" key="1">
    <source>
        <dbReference type="EMBL" id="MDP9961819.1"/>
    </source>
</evidence>